<feature type="coiled-coil region" evidence="2">
    <location>
        <begin position="236"/>
        <end position="263"/>
    </location>
</feature>
<dbReference type="OrthoDB" id="9815697at2"/>
<keyword evidence="1" id="KW-0238">DNA-binding</keyword>
<accession>A0A2U2NC85</accession>
<keyword evidence="2" id="KW-0175">Coiled coil</keyword>
<evidence type="ECO:0000256" key="2">
    <source>
        <dbReference type="SAM" id="Coils"/>
    </source>
</evidence>
<dbReference type="InterPro" id="IPR010982">
    <property type="entry name" value="Lambda_DNA-bd_dom_sf"/>
</dbReference>
<feature type="domain" description="HTH cro/C1-type" evidence="3">
    <location>
        <begin position="15"/>
        <end position="71"/>
    </location>
</feature>
<keyword evidence="5" id="KW-1185">Reference proteome</keyword>
<evidence type="ECO:0000313" key="5">
    <source>
        <dbReference type="Proteomes" id="UP000245876"/>
    </source>
</evidence>
<evidence type="ECO:0000256" key="1">
    <source>
        <dbReference type="ARBA" id="ARBA00023125"/>
    </source>
</evidence>
<dbReference type="GO" id="GO:0003677">
    <property type="term" value="F:DNA binding"/>
    <property type="evidence" value="ECO:0007669"/>
    <property type="project" value="UniProtKB-KW"/>
</dbReference>
<dbReference type="CDD" id="cd00093">
    <property type="entry name" value="HTH_XRE"/>
    <property type="match status" value="1"/>
</dbReference>
<dbReference type="RefSeq" id="WP_109056213.1">
    <property type="nucleotide sequence ID" value="NZ_QFFM01000003.1"/>
</dbReference>
<dbReference type="SMART" id="SM00530">
    <property type="entry name" value="HTH_XRE"/>
    <property type="match status" value="1"/>
</dbReference>
<name>A0A2U2NC85_9BIFI</name>
<dbReference type="SUPFAM" id="SSF47413">
    <property type="entry name" value="lambda repressor-like DNA-binding domains"/>
    <property type="match status" value="1"/>
</dbReference>
<reference evidence="4 5" key="1">
    <citation type="journal article" date="2018" name="Int. J. Syst. Evol. Microbiol.">
        <title>Bifidobacterium callitrichidarum sp. nov. from the faeces of the emperor tamarin (Saguinus imperator).</title>
        <authorList>
            <person name="Modesto M."/>
            <person name="Michelini S."/>
            <person name="Sansosti M.C."/>
            <person name="De Filippo C."/>
            <person name="Cavalieri D."/>
            <person name="Qvirist L."/>
            <person name="Andlid T."/>
            <person name="Spiezio C."/>
            <person name="Sandri C."/>
            <person name="Pascarelli S."/>
            <person name="Sgorbati B."/>
            <person name="Mattarelli P."/>
        </authorList>
    </citation>
    <scope>NUCLEOTIDE SEQUENCE [LARGE SCALE GENOMIC DNA]</scope>
    <source>
        <strain evidence="4 5">TRI 5</strain>
    </source>
</reference>
<dbReference type="PANTHER" id="PTHR46558">
    <property type="entry name" value="TRACRIPTIONAL REGULATORY PROTEIN-RELATED-RELATED"/>
    <property type="match status" value="1"/>
</dbReference>
<evidence type="ECO:0000313" key="4">
    <source>
        <dbReference type="EMBL" id="PWG66644.1"/>
    </source>
</evidence>
<dbReference type="Pfam" id="PF01381">
    <property type="entry name" value="HTH_3"/>
    <property type="match status" value="1"/>
</dbReference>
<dbReference type="AlphaFoldDB" id="A0A2U2NC85"/>
<organism evidence="4 5">
    <name type="scientific">Bifidobacterium callitrichidarum</name>
    <dbReference type="NCBI Taxonomy" id="2052941"/>
    <lineage>
        <taxon>Bacteria</taxon>
        <taxon>Bacillati</taxon>
        <taxon>Actinomycetota</taxon>
        <taxon>Actinomycetes</taxon>
        <taxon>Bifidobacteriales</taxon>
        <taxon>Bifidobacteriaceae</taxon>
        <taxon>Bifidobacterium</taxon>
    </lineage>
</organism>
<protein>
    <recommendedName>
        <fullName evidence="3">HTH cro/C1-type domain-containing protein</fullName>
    </recommendedName>
</protein>
<dbReference type="InterPro" id="IPR001387">
    <property type="entry name" value="Cro/C1-type_HTH"/>
</dbReference>
<dbReference type="PANTHER" id="PTHR46558:SF11">
    <property type="entry name" value="HTH-TYPE TRANSCRIPTIONAL REGULATOR XRE"/>
    <property type="match status" value="1"/>
</dbReference>
<dbReference type="Proteomes" id="UP000245876">
    <property type="component" value="Unassembled WGS sequence"/>
</dbReference>
<gene>
    <name evidence="4" type="ORF">DF196_01715</name>
</gene>
<comment type="caution">
    <text evidence="4">The sequence shown here is derived from an EMBL/GenBank/DDBJ whole genome shotgun (WGS) entry which is preliminary data.</text>
</comment>
<evidence type="ECO:0000259" key="3">
    <source>
        <dbReference type="PROSITE" id="PS50943"/>
    </source>
</evidence>
<dbReference type="EMBL" id="QFFM01000003">
    <property type="protein sequence ID" value="PWG66644.1"/>
    <property type="molecule type" value="Genomic_DNA"/>
</dbReference>
<proteinExistence type="predicted"/>
<dbReference type="Gene3D" id="1.10.260.40">
    <property type="entry name" value="lambda repressor-like DNA-binding domains"/>
    <property type="match status" value="1"/>
</dbReference>
<dbReference type="PROSITE" id="PS50943">
    <property type="entry name" value="HTH_CROC1"/>
    <property type="match status" value="1"/>
</dbReference>
<sequence>MFDINESLRILSGNIVKYRKLAGLSQQDLADDMGVTQAQISRWENLPGHTPPSYENLLKLSDILGEPVAHLTGDMKAHDYSTQDAADYLGLDPTAVTAIRDAAGFQSDGSRDPLDDYSKALSALLLIINPEELLTHFDQLIQASWGAEQTDNPRKADKEWQKAVSDSNSARFLIWSALDKELRENFPVTKEMFFSPEALKQEKIRRHNRFEALKTDLDGMDDSTRHETLEITSRIFSEYANQLSRMKTDMEDAKKRIAESYRR</sequence>